<feature type="region of interest" description="Disordered" evidence="1">
    <location>
        <begin position="442"/>
        <end position="497"/>
    </location>
</feature>
<feature type="region of interest" description="Disordered" evidence="1">
    <location>
        <begin position="949"/>
        <end position="1023"/>
    </location>
</feature>
<feature type="compositionally biased region" description="Basic and acidic residues" evidence="1">
    <location>
        <begin position="1086"/>
        <end position="1101"/>
    </location>
</feature>
<feature type="compositionally biased region" description="Low complexity" evidence="1">
    <location>
        <begin position="987"/>
        <end position="999"/>
    </location>
</feature>
<proteinExistence type="predicted"/>
<feature type="compositionally biased region" description="Polar residues" evidence="1">
    <location>
        <begin position="610"/>
        <end position="620"/>
    </location>
</feature>
<feature type="region of interest" description="Disordered" evidence="1">
    <location>
        <begin position="1043"/>
        <end position="1139"/>
    </location>
</feature>
<name>A0A0L0FGF4_9EUKA</name>
<feature type="region of interest" description="Disordered" evidence="1">
    <location>
        <begin position="78"/>
        <end position="292"/>
    </location>
</feature>
<dbReference type="GeneID" id="25912125"/>
<evidence type="ECO:0000259" key="2">
    <source>
        <dbReference type="PROSITE" id="PS00028"/>
    </source>
</evidence>
<feature type="compositionally biased region" description="Polar residues" evidence="1">
    <location>
        <begin position="539"/>
        <end position="555"/>
    </location>
</feature>
<dbReference type="PROSITE" id="PS00028">
    <property type="entry name" value="ZINC_FINGER_C2H2_1"/>
    <property type="match status" value="1"/>
</dbReference>
<feature type="compositionally biased region" description="Polar residues" evidence="1">
    <location>
        <begin position="1124"/>
        <end position="1139"/>
    </location>
</feature>
<feature type="region of interest" description="Disordered" evidence="1">
    <location>
        <begin position="832"/>
        <end position="875"/>
    </location>
</feature>
<accession>A0A0L0FGF4</accession>
<feature type="region of interest" description="Disordered" evidence="1">
    <location>
        <begin position="539"/>
        <end position="624"/>
    </location>
</feature>
<dbReference type="InterPro" id="IPR013087">
    <property type="entry name" value="Znf_C2H2_type"/>
</dbReference>
<organism evidence="3 4">
    <name type="scientific">Sphaeroforma arctica JP610</name>
    <dbReference type="NCBI Taxonomy" id="667725"/>
    <lineage>
        <taxon>Eukaryota</taxon>
        <taxon>Ichthyosporea</taxon>
        <taxon>Ichthyophonida</taxon>
        <taxon>Sphaeroforma</taxon>
    </lineage>
</organism>
<feature type="compositionally biased region" description="Low complexity" evidence="1">
    <location>
        <begin position="97"/>
        <end position="116"/>
    </location>
</feature>
<feature type="domain" description="C2H2-type" evidence="2">
    <location>
        <begin position="335"/>
        <end position="358"/>
    </location>
</feature>
<evidence type="ECO:0000313" key="3">
    <source>
        <dbReference type="EMBL" id="KNC75862.1"/>
    </source>
</evidence>
<feature type="region of interest" description="Disordered" evidence="1">
    <location>
        <begin position="906"/>
        <end position="933"/>
    </location>
</feature>
<feature type="compositionally biased region" description="Polar residues" evidence="1">
    <location>
        <begin position="155"/>
        <end position="165"/>
    </location>
</feature>
<gene>
    <name evidence="3" type="ORF">SARC_11621</name>
</gene>
<feature type="compositionally biased region" description="Polar residues" evidence="1">
    <location>
        <begin position="457"/>
        <end position="470"/>
    </location>
</feature>
<dbReference type="RefSeq" id="XP_014149764.1">
    <property type="nucleotide sequence ID" value="XM_014294289.1"/>
</dbReference>
<feature type="region of interest" description="Disordered" evidence="1">
    <location>
        <begin position="1180"/>
        <end position="1205"/>
    </location>
</feature>
<feature type="compositionally biased region" description="Low complexity" evidence="1">
    <location>
        <begin position="588"/>
        <end position="603"/>
    </location>
</feature>
<feature type="compositionally biased region" description="Low complexity" evidence="1">
    <location>
        <begin position="832"/>
        <end position="841"/>
    </location>
</feature>
<feature type="compositionally biased region" description="Polar residues" evidence="1">
    <location>
        <begin position="50"/>
        <end position="63"/>
    </location>
</feature>
<feature type="region of interest" description="Disordered" evidence="1">
    <location>
        <begin position="35"/>
        <end position="63"/>
    </location>
</feature>
<feature type="compositionally biased region" description="Basic and acidic residues" evidence="1">
    <location>
        <begin position="248"/>
        <end position="278"/>
    </location>
</feature>
<feature type="compositionally biased region" description="Basic and acidic residues" evidence="1">
    <location>
        <begin position="118"/>
        <end position="132"/>
    </location>
</feature>
<feature type="compositionally biased region" description="Basic and acidic residues" evidence="1">
    <location>
        <begin position="186"/>
        <end position="199"/>
    </location>
</feature>
<reference evidence="3 4" key="1">
    <citation type="submission" date="2011-02" db="EMBL/GenBank/DDBJ databases">
        <title>The Genome Sequence of Sphaeroforma arctica JP610.</title>
        <authorList>
            <consortium name="The Broad Institute Genome Sequencing Platform"/>
            <person name="Russ C."/>
            <person name="Cuomo C."/>
            <person name="Young S.K."/>
            <person name="Zeng Q."/>
            <person name="Gargeya S."/>
            <person name="Alvarado L."/>
            <person name="Berlin A."/>
            <person name="Chapman S.B."/>
            <person name="Chen Z."/>
            <person name="Freedman E."/>
            <person name="Gellesch M."/>
            <person name="Goldberg J."/>
            <person name="Griggs A."/>
            <person name="Gujja S."/>
            <person name="Heilman E."/>
            <person name="Heiman D."/>
            <person name="Howarth C."/>
            <person name="Mehta T."/>
            <person name="Neiman D."/>
            <person name="Pearson M."/>
            <person name="Roberts A."/>
            <person name="Saif S."/>
            <person name="Shea T."/>
            <person name="Shenoy N."/>
            <person name="Sisk P."/>
            <person name="Stolte C."/>
            <person name="Sykes S."/>
            <person name="White J."/>
            <person name="Yandava C."/>
            <person name="Burger G."/>
            <person name="Gray M.W."/>
            <person name="Holland P.W.H."/>
            <person name="King N."/>
            <person name="Lang F.B.F."/>
            <person name="Roger A.J."/>
            <person name="Ruiz-Trillo I."/>
            <person name="Haas B."/>
            <person name="Nusbaum C."/>
            <person name="Birren B."/>
        </authorList>
    </citation>
    <scope>NUCLEOTIDE SEQUENCE [LARGE SCALE GENOMIC DNA]</scope>
    <source>
        <strain evidence="3 4">JP610</strain>
    </source>
</reference>
<feature type="region of interest" description="Disordered" evidence="1">
    <location>
        <begin position="1"/>
        <end position="23"/>
    </location>
</feature>
<feature type="compositionally biased region" description="Low complexity" evidence="1">
    <location>
        <begin position="564"/>
        <end position="579"/>
    </location>
</feature>
<dbReference type="EMBL" id="KQ243385">
    <property type="protein sequence ID" value="KNC75862.1"/>
    <property type="molecule type" value="Genomic_DNA"/>
</dbReference>
<sequence length="1484" mass="160743">MAEQFKDQFGQPDDADKSSGREVVWIGKKSDQYNIKDTTYKVSNHEDATQRGSATKMNGNDEVSTINAGKILSDKLRDILAESSTPPDGGGACFQNEETFTGESTEAGSTSSGSGSRQIDKNDSQVVNDRKARATTAENCIVGSGNDTKSETASDEGSNGDSFVNSERVAREISTEEGSTSSGSKNESRTAERGDRSASAEDGTVGSSGDNDNKSESASDGGSGSYGNVQRVVRDSSTEEGSTSSGSKHVERSDLAERSSIEKIGHNEKETRAQRQTDEATALGSESTVADAATRARQSVEIIIGEDGISATDSKTAKVGRVRRKNSELKKEFVCQYYRCGRSYASNHARLLHYTLKHRRGSVFGSLQTMPVRPLLPVIRPGQVNYLPLQMVPPGFLQVHRDMSSMVAPGQVVQMVRPMVRGMGQPIIMPQPNLLIPSRPLTHAQQPRAPVPATAQVKGTVTPKSKPQTRAGSGAGASKAKPSAAIPGKSKREKAEKLQLEAKLQAEHQAQVQAQAKAQVYAQAQAQVQAQAQAETARSKAQSRIQSHVQNQAWEQTHARNVDSDQSSSDDGKSSSNSDKAQLGVPGGSNPFSSSSGASLESNEGGGARTNDQGESSENAQPFRKNVSYNQKLKPASMFPGQQMKPHGTAHGLNQQEMPQIQLQTQYGNGFVSNVDNGAQHLKGGLLKGHTGQSPGERKEFYSGRAYPISSPKHHHAHPTDVFDDRSCQCARIARNGHGQCQGHVHHPMRGSHVHYRAKHSHLDAGSPPMQTDCASDKSFLPPSVFMAPTGGNGKIPMQYVSNNTPQPMGSSFYHNHGSLSGQVLNMNDANTGTTTSNSGGMAPVHFNTTGSSEEDRSTPPSGGTREDFSFHADSHNPSCSCSAHAMQSEQGRDKRNDVMSVATSAYTRDSQNVTHHKKNLSGVSPPWDAQSQMYGRNASNQTAMFSSLQQNHGHKPPHNNFIGSGQQGQQGMHDKSAQHIHRNRHQQLQALLQQQQQQHQHHHQHQQAHEHQRQQLQQHQQQLVQQAQMQDVVGQLDGTTATIGFNGKDMVSDTKTHRQSSRTQQRPEANSEDRARSRSFPRTEVLPKADRKRSGSDLRGHNNNSKGAKSPSRKRSRSHPRTKNSPSVQLNRVPQDNNNVVDTNVASAWSETLLSTNTNNRPKVFMNNSARMFANKGLASDGSASGATLGTNTSHSGPGTSMTGVVQNQMPQHSSTARDGSWARANNDIGPFAAMLMPSNGQLSTNKSGNVHQKIDDECCTIHAHNAINHASAQSSSDGNNGIQTRAGGGVYRGNNLNSFHGQHTWPAQNTLPQRSQFAAHTGNYNGNGNENFQLGHQMMQQQGGVYKQNAQNNHNIQSMQGQGQIQGPFVQHNGMGAPPVPKQQHTQVVRNYNMMMHNDFGAAMKSTAADRCNVNNLHSGFRSSMAQDQVFQPQYHPYTRHGASDLIDSLENSSTDDKVSSNQYSNDSPEVAPAFYNARYDS</sequence>
<dbReference type="Proteomes" id="UP000054560">
    <property type="component" value="Unassembled WGS sequence"/>
</dbReference>
<feature type="compositionally biased region" description="Polar residues" evidence="1">
    <location>
        <begin position="1183"/>
        <end position="1205"/>
    </location>
</feature>
<keyword evidence="4" id="KW-1185">Reference proteome</keyword>
<evidence type="ECO:0000256" key="1">
    <source>
        <dbReference type="SAM" id="MobiDB-lite"/>
    </source>
</evidence>
<feature type="compositionally biased region" description="Basic and acidic residues" evidence="1">
    <location>
        <begin position="865"/>
        <end position="875"/>
    </location>
</feature>
<protein>
    <recommendedName>
        <fullName evidence="2">C2H2-type domain-containing protein</fullName>
    </recommendedName>
</protein>
<evidence type="ECO:0000313" key="4">
    <source>
        <dbReference type="Proteomes" id="UP000054560"/>
    </source>
</evidence>
<feature type="compositionally biased region" description="Basic residues" evidence="1">
    <location>
        <begin position="1112"/>
        <end position="1123"/>
    </location>
</feature>
<feature type="region of interest" description="Disordered" evidence="1">
    <location>
        <begin position="1450"/>
        <end position="1484"/>
    </location>
</feature>
<feature type="compositionally biased region" description="Low complexity" evidence="1">
    <location>
        <begin position="476"/>
        <end position="488"/>
    </location>
</feature>
<feature type="compositionally biased region" description="Polar residues" evidence="1">
    <location>
        <begin position="962"/>
        <end position="971"/>
    </location>
</feature>